<dbReference type="Gene3D" id="3.30.300.20">
    <property type="match status" value="1"/>
</dbReference>
<dbReference type="PANTHER" id="PTHR43834:SF6">
    <property type="entry name" value="GTPASE DER"/>
    <property type="match status" value="1"/>
</dbReference>
<organism evidence="12 13">
    <name type="scientific">Nitratiruptor tergarcus DSM 16512</name>
    <dbReference type="NCBI Taxonomy" id="1069081"/>
    <lineage>
        <taxon>Bacteria</taxon>
        <taxon>Pseudomonadati</taxon>
        <taxon>Campylobacterota</taxon>
        <taxon>Epsilonproteobacteria</taxon>
        <taxon>Nautiliales</taxon>
        <taxon>Nitratiruptoraceae</taxon>
        <taxon>Nitratiruptor</taxon>
    </lineage>
</organism>
<sequence length="462" mass="53301">MKKIAIIGKPNVGKSSLFNRILKQRDAIVSETEGTTRDVKRRIAQIGQKEAEILDTGGIEERDELFEKVKQKSLEAAKDADIILYMVDGKKLPDEEDKQIFRSLQKLGKKIALVVNKIDNDKEEENVWNFYEFGTQDIFPISVSHNRKVKRLLDWVESQLPKKETIELQIDEEPDFDELLAINEGEKKQEESNEINVAILGRVNVGKSSLLNALLKEERSIVSDVAGTTIDTIDESTLYNDKVITFIDTAGIRRRGKIVGIEKYALNRTQKMLERADVALLVLDASKGITEQDERIAGYIDKYKLACIIVLNKWDIAQKSYEESIKEVRDRFKFLSYAPIITLSAKTRKRVDRLFELILKVYKNYSTWIPTGQLNRVIKEAQIRHQIPSYKGKPVKILYATQYDTKPPKIALIMNRPEGLHFSYKRYLANVLRENFDLEGTPIILRPRKRGERDEHIEEESY</sequence>
<dbReference type="InterPro" id="IPR006073">
    <property type="entry name" value="GTP-bd"/>
</dbReference>
<feature type="binding site" evidence="8">
    <location>
        <begin position="248"/>
        <end position="252"/>
    </location>
    <ligand>
        <name>GTP</name>
        <dbReference type="ChEBI" id="CHEBI:37565"/>
        <label>2</label>
    </ligand>
</feature>
<evidence type="ECO:0000256" key="8">
    <source>
        <dbReference type="HAMAP-Rule" id="MF_00195"/>
    </source>
</evidence>
<name>A0A1W1WV09_9BACT</name>
<dbReference type="GO" id="GO:0005525">
    <property type="term" value="F:GTP binding"/>
    <property type="evidence" value="ECO:0007669"/>
    <property type="project" value="UniProtKB-UniRule"/>
</dbReference>
<evidence type="ECO:0000259" key="11">
    <source>
        <dbReference type="PROSITE" id="PS51712"/>
    </source>
</evidence>
<gene>
    <name evidence="8" type="primary">der</name>
    <name evidence="12" type="ORF">SAMN05660197_1956</name>
</gene>
<dbReference type="EMBL" id="FWWZ01000001">
    <property type="protein sequence ID" value="SMC10117.1"/>
    <property type="molecule type" value="Genomic_DNA"/>
</dbReference>
<dbReference type="InterPro" id="IPR031166">
    <property type="entry name" value="G_ENGA"/>
</dbReference>
<dbReference type="CDD" id="cd01894">
    <property type="entry name" value="EngA1"/>
    <property type="match status" value="1"/>
</dbReference>
<dbReference type="InterPro" id="IPR005225">
    <property type="entry name" value="Small_GTP-bd"/>
</dbReference>
<feature type="binding site" evidence="8">
    <location>
        <begin position="55"/>
        <end position="59"/>
    </location>
    <ligand>
        <name>GTP</name>
        <dbReference type="ChEBI" id="CHEBI:37565"/>
        <label>1</label>
    </ligand>
</feature>
<accession>A0A1W1WV09</accession>
<evidence type="ECO:0000313" key="12">
    <source>
        <dbReference type="EMBL" id="SMC10117.1"/>
    </source>
</evidence>
<feature type="binding site" evidence="8">
    <location>
        <begin position="201"/>
        <end position="208"/>
    </location>
    <ligand>
        <name>GTP</name>
        <dbReference type="ChEBI" id="CHEBI:37565"/>
        <label>2</label>
    </ligand>
</feature>
<dbReference type="Gene3D" id="3.40.50.300">
    <property type="entry name" value="P-loop containing nucleotide triphosphate hydrolases"/>
    <property type="match status" value="2"/>
</dbReference>
<dbReference type="GO" id="GO:0043022">
    <property type="term" value="F:ribosome binding"/>
    <property type="evidence" value="ECO:0007669"/>
    <property type="project" value="TreeGrafter"/>
</dbReference>
<evidence type="ECO:0000256" key="6">
    <source>
        <dbReference type="ARBA" id="ARBA00023134"/>
    </source>
</evidence>
<comment type="similarity">
    <text evidence="1 8 9 10">Belongs to the TRAFAC class TrmE-Era-EngA-EngB-Septin-like GTPase superfamily. EngA (Der) GTPase family.</text>
</comment>
<comment type="subunit">
    <text evidence="8">Associates with the 50S ribosomal subunit.</text>
</comment>
<evidence type="ECO:0000256" key="3">
    <source>
        <dbReference type="ARBA" id="ARBA00022517"/>
    </source>
</evidence>
<dbReference type="FunFam" id="3.40.50.300:FF:000040">
    <property type="entry name" value="GTPase Der"/>
    <property type="match status" value="1"/>
</dbReference>
<keyword evidence="4 10" id="KW-0677">Repeat</keyword>
<dbReference type="STRING" id="1069081.SAMN05660197_1956"/>
<dbReference type="NCBIfam" id="TIGR03594">
    <property type="entry name" value="GTPase_EngA"/>
    <property type="match status" value="1"/>
</dbReference>
<dbReference type="Pfam" id="PF14714">
    <property type="entry name" value="KH_dom-like"/>
    <property type="match status" value="1"/>
</dbReference>
<dbReference type="Pfam" id="PF01926">
    <property type="entry name" value="MMR_HSR1"/>
    <property type="match status" value="2"/>
</dbReference>
<feature type="domain" description="EngA-type G" evidence="11">
    <location>
        <begin position="195"/>
        <end position="366"/>
    </location>
</feature>
<dbReference type="PANTHER" id="PTHR43834">
    <property type="entry name" value="GTPASE DER"/>
    <property type="match status" value="1"/>
</dbReference>
<dbReference type="FunFam" id="3.40.50.300:FF:000494">
    <property type="entry name" value="tRNA modification GTPase MnmE"/>
    <property type="match status" value="1"/>
</dbReference>
<evidence type="ECO:0000256" key="9">
    <source>
        <dbReference type="PROSITE-ProRule" id="PRU01049"/>
    </source>
</evidence>
<feature type="binding site" evidence="8">
    <location>
        <begin position="312"/>
        <end position="315"/>
    </location>
    <ligand>
        <name>GTP</name>
        <dbReference type="ChEBI" id="CHEBI:37565"/>
        <label>2</label>
    </ligand>
</feature>
<keyword evidence="6 8" id="KW-0342">GTP-binding</keyword>
<dbReference type="GO" id="GO:0042254">
    <property type="term" value="P:ribosome biogenesis"/>
    <property type="evidence" value="ECO:0007669"/>
    <property type="project" value="UniProtKB-KW"/>
</dbReference>
<keyword evidence="3 8" id="KW-0690">Ribosome biogenesis</keyword>
<dbReference type="InterPro" id="IPR015946">
    <property type="entry name" value="KH_dom-like_a/b"/>
</dbReference>
<dbReference type="RefSeq" id="WP_084276493.1">
    <property type="nucleotide sequence ID" value="NZ_AP026671.1"/>
</dbReference>
<feature type="binding site" evidence="8">
    <location>
        <begin position="8"/>
        <end position="15"/>
    </location>
    <ligand>
        <name>GTP</name>
        <dbReference type="ChEBI" id="CHEBI:37565"/>
        <label>1</label>
    </ligand>
</feature>
<dbReference type="HAMAP" id="MF_00195">
    <property type="entry name" value="GTPase_Der"/>
    <property type="match status" value="1"/>
</dbReference>
<evidence type="ECO:0000256" key="2">
    <source>
        <dbReference type="ARBA" id="ARBA00020953"/>
    </source>
</evidence>
<dbReference type="CDD" id="cd01895">
    <property type="entry name" value="EngA2"/>
    <property type="match status" value="1"/>
</dbReference>
<evidence type="ECO:0000256" key="1">
    <source>
        <dbReference type="ARBA" id="ARBA00008279"/>
    </source>
</evidence>
<reference evidence="13" key="1">
    <citation type="submission" date="2017-04" db="EMBL/GenBank/DDBJ databases">
        <authorList>
            <person name="Varghese N."/>
            <person name="Submissions S."/>
        </authorList>
    </citation>
    <scope>NUCLEOTIDE SEQUENCE [LARGE SCALE GENOMIC DNA]</scope>
    <source>
        <strain evidence="13">DSM 16512</strain>
    </source>
</reference>
<keyword evidence="13" id="KW-1185">Reference proteome</keyword>
<dbReference type="InterPro" id="IPR027417">
    <property type="entry name" value="P-loop_NTPase"/>
</dbReference>
<evidence type="ECO:0000313" key="13">
    <source>
        <dbReference type="Proteomes" id="UP000192602"/>
    </source>
</evidence>
<evidence type="ECO:0000256" key="5">
    <source>
        <dbReference type="ARBA" id="ARBA00022741"/>
    </source>
</evidence>
<protein>
    <recommendedName>
        <fullName evidence="2 8">GTPase Der</fullName>
    </recommendedName>
    <alternativeName>
        <fullName evidence="7 8">GTP-binding protein EngA</fullName>
    </alternativeName>
</protein>
<dbReference type="FunFam" id="3.30.300.20:FF:000004">
    <property type="entry name" value="GTPase Der"/>
    <property type="match status" value="1"/>
</dbReference>
<evidence type="ECO:0000256" key="10">
    <source>
        <dbReference type="RuleBase" id="RU004481"/>
    </source>
</evidence>
<dbReference type="PROSITE" id="PS51712">
    <property type="entry name" value="G_ENGA"/>
    <property type="match status" value="2"/>
</dbReference>
<dbReference type="OrthoDB" id="9805918at2"/>
<dbReference type="NCBIfam" id="TIGR00231">
    <property type="entry name" value="small_GTP"/>
    <property type="match status" value="2"/>
</dbReference>
<dbReference type="InterPro" id="IPR016484">
    <property type="entry name" value="GTPase_Der"/>
</dbReference>
<evidence type="ECO:0000256" key="4">
    <source>
        <dbReference type="ARBA" id="ARBA00022737"/>
    </source>
</evidence>
<feature type="domain" description="EngA-type G" evidence="11">
    <location>
        <begin position="2"/>
        <end position="164"/>
    </location>
</feature>
<dbReference type="InterPro" id="IPR032859">
    <property type="entry name" value="KH_dom-like"/>
</dbReference>
<dbReference type="PIRSF" id="PIRSF006485">
    <property type="entry name" value="GTP-binding_EngA"/>
    <property type="match status" value="1"/>
</dbReference>
<evidence type="ECO:0000256" key="7">
    <source>
        <dbReference type="ARBA" id="ARBA00032345"/>
    </source>
</evidence>
<dbReference type="SUPFAM" id="SSF52540">
    <property type="entry name" value="P-loop containing nucleoside triphosphate hydrolases"/>
    <property type="match status" value="2"/>
</dbReference>
<dbReference type="PRINTS" id="PR00326">
    <property type="entry name" value="GTP1OBG"/>
</dbReference>
<comment type="function">
    <text evidence="8 10">GTPase that plays an essential role in the late steps of ribosome biogenesis.</text>
</comment>
<proteinExistence type="inferred from homology"/>
<dbReference type="Proteomes" id="UP000192602">
    <property type="component" value="Unassembled WGS sequence"/>
</dbReference>
<keyword evidence="5 8" id="KW-0547">Nucleotide-binding</keyword>
<dbReference type="AlphaFoldDB" id="A0A1W1WV09"/>
<feature type="binding site" evidence="8">
    <location>
        <begin position="116"/>
        <end position="119"/>
    </location>
    <ligand>
        <name>GTP</name>
        <dbReference type="ChEBI" id="CHEBI:37565"/>
        <label>1</label>
    </ligand>
</feature>